<dbReference type="SMART" id="SM00349">
    <property type="entry name" value="KRAB"/>
    <property type="match status" value="1"/>
</dbReference>
<dbReference type="Pfam" id="PF01352">
    <property type="entry name" value="KRAB"/>
    <property type="match status" value="1"/>
</dbReference>
<dbReference type="PROSITE" id="PS50805">
    <property type="entry name" value="KRAB"/>
    <property type="match status" value="1"/>
</dbReference>
<dbReference type="GeneID" id="103259101"/>
<accession>A0A1U7T4I1</accession>
<dbReference type="RefSeq" id="XP_008054959.2">
    <property type="nucleotide sequence ID" value="XM_008056768.2"/>
</dbReference>
<dbReference type="InterPro" id="IPR036051">
    <property type="entry name" value="KRAB_dom_sf"/>
</dbReference>
<reference evidence="3" key="1">
    <citation type="submission" date="2025-08" db="UniProtKB">
        <authorList>
            <consortium name="RefSeq"/>
        </authorList>
    </citation>
    <scope>IDENTIFICATION</scope>
</reference>
<dbReference type="InterPro" id="IPR050169">
    <property type="entry name" value="Krueppel_C2H2_ZnF"/>
</dbReference>
<feature type="non-terminal residue" evidence="3">
    <location>
        <position position="375"/>
    </location>
</feature>
<name>A0A1U7T4I1_CARSF</name>
<feature type="domain" description="KRAB" evidence="1">
    <location>
        <begin position="7"/>
        <end position="78"/>
    </location>
</feature>
<protein>
    <submittedName>
        <fullName evidence="3">Zinc finger protein 658-like</fullName>
    </submittedName>
</protein>
<dbReference type="KEGG" id="csyr:103259101"/>
<dbReference type="Gene3D" id="6.10.140.140">
    <property type="match status" value="1"/>
</dbReference>
<dbReference type="OrthoDB" id="9808183at2759"/>
<proteinExistence type="predicted"/>
<dbReference type="PANTHER" id="PTHR23232:SF131">
    <property type="entry name" value="KRAB DOMAIN-CONTAINING PROTEIN"/>
    <property type="match status" value="1"/>
</dbReference>
<gene>
    <name evidence="3" type="primary">LOC103259101</name>
</gene>
<dbReference type="InterPro" id="IPR001909">
    <property type="entry name" value="KRAB"/>
</dbReference>
<evidence type="ECO:0000313" key="2">
    <source>
        <dbReference type="Proteomes" id="UP000189704"/>
    </source>
</evidence>
<dbReference type="AlphaFoldDB" id="A0A1U7T4I1"/>
<dbReference type="GO" id="GO:0006355">
    <property type="term" value="P:regulation of DNA-templated transcription"/>
    <property type="evidence" value="ECO:0007669"/>
    <property type="project" value="InterPro"/>
</dbReference>
<dbReference type="SUPFAM" id="SSF109640">
    <property type="entry name" value="KRAB domain (Kruppel-associated box)"/>
    <property type="match status" value="1"/>
</dbReference>
<organism evidence="2 3">
    <name type="scientific">Carlito syrichta</name>
    <name type="common">Philippine tarsier</name>
    <name type="synonym">Tarsius syrichta</name>
    <dbReference type="NCBI Taxonomy" id="1868482"/>
    <lineage>
        <taxon>Eukaryota</taxon>
        <taxon>Metazoa</taxon>
        <taxon>Chordata</taxon>
        <taxon>Craniata</taxon>
        <taxon>Vertebrata</taxon>
        <taxon>Euteleostomi</taxon>
        <taxon>Mammalia</taxon>
        <taxon>Eutheria</taxon>
        <taxon>Euarchontoglires</taxon>
        <taxon>Primates</taxon>
        <taxon>Haplorrhini</taxon>
        <taxon>Tarsiiformes</taxon>
        <taxon>Tarsiidae</taxon>
        <taxon>Carlito</taxon>
    </lineage>
</organism>
<dbReference type="PANTHER" id="PTHR23232">
    <property type="entry name" value="KRAB DOMAIN C2H2 ZINC FINGER"/>
    <property type="match status" value="1"/>
</dbReference>
<sequence length="375" mass="43738">MLLKGSVSFEDVIVELTQEEWRRMGPRDRSLYRDVMLENYGHLVAVGCCITKPKVILKLEQGEEPWSLEVKFLNQKYPGYYKIDDHIKEIQEKPKKPVCQVIFADDNDKTLSKEEQKVLERPLNLGIAPEFSGKIPCKCDFCGKNLPVASELIISKRNDSRKKVDYVNVFQKLQLDFKHEKTHPGEKSYEYDENVKAHSYKKDQYQKFQTLGQSFEYNEFGNVLYDKTVYFRPETFVTREKSCKDGEFRINCDKTFLLNYMTTDTREKCSGLNECGKSCDKATILEYNKIHMAVTHHKFNESEINFSEKSSLIQSQRTVIEQSADESNKCEENFSHSSGHIVSQKTQSGRDKFCEYNECTNICYQKLDLTIHLRT</sequence>
<evidence type="ECO:0000259" key="1">
    <source>
        <dbReference type="PROSITE" id="PS50805"/>
    </source>
</evidence>
<evidence type="ECO:0000313" key="3">
    <source>
        <dbReference type="RefSeq" id="XP_008054959.2"/>
    </source>
</evidence>
<dbReference type="Proteomes" id="UP000189704">
    <property type="component" value="Unplaced"/>
</dbReference>
<dbReference type="CDD" id="cd07765">
    <property type="entry name" value="KRAB_A-box"/>
    <property type="match status" value="1"/>
</dbReference>
<keyword evidence="2" id="KW-1185">Reference proteome</keyword>